<gene>
    <name evidence="1" type="ORF">ACCI51_03685</name>
</gene>
<protein>
    <submittedName>
        <fullName evidence="1">SapC family protein</fullName>
    </submittedName>
</protein>
<dbReference type="RefSeq" id="WP_371842637.1">
    <property type="nucleotide sequence ID" value="NZ_JBGMEL010000002.1"/>
</dbReference>
<dbReference type="EMBL" id="JBGMEL010000002">
    <property type="protein sequence ID" value="MFA0789634.1"/>
    <property type="molecule type" value="Genomic_DNA"/>
</dbReference>
<comment type="caution">
    <text evidence="1">The sequence shown here is derived from an EMBL/GenBank/DDBJ whole genome shotgun (WGS) entry which is preliminary data.</text>
</comment>
<reference evidence="1 2" key="1">
    <citation type="submission" date="2024-08" db="EMBL/GenBank/DDBJ databases">
        <authorList>
            <person name="Ishaq N."/>
        </authorList>
    </citation>
    <scope>NUCLEOTIDE SEQUENCE [LARGE SCALE GENOMIC DNA]</scope>
    <source>
        <strain evidence="1 2">JCM 30400</strain>
    </source>
</reference>
<accession>A0ABV4NKP0</accession>
<evidence type="ECO:0000313" key="1">
    <source>
        <dbReference type="EMBL" id="MFA0789634.1"/>
    </source>
</evidence>
<name>A0ABV4NKP0_9GAMM</name>
<proteinExistence type="predicted"/>
<organism evidence="1 2">
    <name type="scientific">Microbulbifer echini</name>
    <dbReference type="NCBI Taxonomy" id="1529067"/>
    <lineage>
        <taxon>Bacteria</taxon>
        <taxon>Pseudomonadati</taxon>
        <taxon>Pseudomonadota</taxon>
        <taxon>Gammaproteobacteria</taxon>
        <taxon>Cellvibrionales</taxon>
        <taxon>Microbulbiferaceae</taxon>
        <taxon>Microbulbifer</taxon>
    </lineage>
</organism>
<dbReference type="InterPro" id="IPR010836">
    <property type="entry name" value="SapC"/>
</dbReference>
<evidence type="ECO:0000313" key="2">
    <source>
        <dbReference type="Proteomes" id="UP001569414"/>
    </source>
</evidence>
<keyword evidence="2" id="KW-1185">Reference proteome</keyword>
<dbReference type="Proteomes" id="UP001569414">
    <property type="component" value="Unassembled WGS sequence"/>
</dbReference>
<dbReference type="Pfam" id="PF07277">
    <property type="entry name" value="SapC"/>
    <property type="match status" value="1"/>
</dbReference>
<sequence length="250" mass="28198">MKNSERMSSVNQIVALDKNKHRRHNILTGDLSRSETHHVCQVYVSEFSVLAGECPIIFLKSKDGDALESCALLGITPGKNLFWQEGKWQGAYIPATLRAYPFYLHYKDSIGINPIICIDASSISLNDFSGVGQRLFNDSGDATPTLLEASNLLRGIHQQKIQSREFIRCLTEMDLFQEQVVTVDLPANTKHNLTGVFCVTKERISELSNSDFLCLREKGYLTAIYAHMFSLHQSGNLSQLFKKYQARVLH</sequence>